<gene>
    <name evidence="4" type="ORF">ALO47_01863</name>
</gene>
<dbReference type="PANTHER" id="PTHR43130:SF3">
    <property type="entry name" value="HTH-TYPE TRANSCRIPTIONAL REGULATOR RV1931C"/>
    <property type="match status" value="1"/>
</dbReference>
<accession>A0A0P9ZI01</accession>
<dbReference type="InterPro" id="IPR018060">
    <property type="entry name" value="HTH_AraC"/>
</dbReference>
<dbReference type="PATRIC" id="fig|55398.3.peg.2336"/>
<evidence type="ECO:0000313" key="5">
    <source>
        <dbReference type="Proteomes" id="UP000050554"/>
    </source>
</evidence>
<dbReference type="EMBL" id="LJRF01000116">
    <property type="protein sequence ID" value="KPY46879.1"/>
    <property type="molecule type" value="Genomic_DNA"/>
</dbReference>
<dbReference type="AlphaFoldDB" id="A0A0P9ZI01"/>
<comment type="caution">
    <text evidence="4">The sequence shown here is derived from an EMBL/GenBank/DDBJ whole genome shotgun (WGS) entry which is preliminary data.</text>
</comment>
<dbReference type="PANTHER" id="PTHR43130">
    <property type="entry name" value="ARAC-FAMILY TRANSCRIPTIONAL REGULATOR"/>
    <property type="match status" value="1"/>
</dbReference>
<protein>
    <submittedName>
        <fullName evidence="4">AraC family transcriptional regulator</fullName>
    </submittedName>
</protein>
<dbReference type="Proteomes" id="UP000050554">
    <property type="component" value="Unassembled WGS sequence"/>
</dbReference>
<evidence type="ECO:0000256" key="2">
    <source>
        <dbReference type="ARBA" id="ARBA00023163"/>
    </source>
</evidence>
<evidence type="ECO:0000256" key="1">
    <source>
        <dbReference type="ARBA" id="ARBA00023015"/>
    </source>
</evidence>
<evidence type="ECO:0000259" key="3">
    <source>
        <dbReference type="PROSITE" id="PS01124"/>
    </source>
</evidence>
<keyword evidence="1" id="KW-0805">Transcription regulation</keyword>
<keyword evidence="2" id="KW-0804">Transcription</keyword>
<dbReference type="InterPro" id="IPR002818">
    <property type="entry name" value="DJ-1/PfpI"/>
</dbReference>
<dbReference type="GO" id="GO:0003700">
    <property type="term" value="F:DNA-binding transcription factor activity"/>
    <property type="evidence" value="ECO:0007669"/>
    <property type="project" value="InterPro"/>
</dbReference>
<feature type="domain" description="HTH araC/xylS-type" evidence="3">
    <location>
        <begin position="237"/>
        <end position="335"/>
    </location>
</feature>
<dbReference type="CDD" id="cd03136">
    <property type="entry name" value="GATase1_AraC_ArgR_like"/>
    <property type="match status" value="1"/>
</dbReference>
<dbReference type="InterPro" id="IPR009057">
    <property type="entry name" value="Homeodomain-like_sf"/>
</dbReference>
<name>A0A0P9ZI01_PSESI</name>
<dbReference type="Pfam" id="PF01965">
    <property type="entry name" value="DJ-1_PfpI"/>
    <property type="match status" value="1"/>
</dbReference>
<dbReference type="SMART" id="SM00342">
    <property type="entry name" value="HTH_ARAC"/>
    <property type="match status" value="1"/>
</dbReference>
<dbReference type="SUPFAM" id="SSF46689">
    <property type="entry name" value="Homeodomain-like"/>
    <property type="match status" value="2"/>
</dbReference>
<evidence type="ECO:0000313" key="4">
    <source>
        <dbReference type="EMBL" id="KPY46879.1"/>
    </source>
</evidence>
<dbReference type="Gene3D" id="3.40.50.880">
    <property type="match status" value="1"/>
</dbReference>
<reference evidence="4 5" key="1">
    <citation type="submission" date="2015-09" db="EMBL/GenBank/DDBJ databases">
        <title>Genome announcement of multiple Pseudomonas syringae strains.</title>
        <authorList>
            <person name="Thakur S."/>
            <person name="Wang P.W."/>
            <person name="Gong Y."/>
            <person name="Weir B.S."/>
            <person name="Guttman D.S."/>
        </authorList>
    </citation>
    <scope>NUCLEOTIDE SEQUENCE [LARGE SCALE GENOMIC DNA]</scope>
    <source>
        <strain evidence="4 5">ICMP3882</strain>
    </source>
</reference>
<dbReference type="InterPro" id="IPR029062">
    <property type="entry name" value="Class_I_gatase-like"/>
</dbReference>
<proteinExistence type="predicted"/>
<dbReference type="RefSeq" id="WP_004882030.1">
    <property type="nucleotide sequence ID" value="NZ_LJRF01000116.1"/>
</dbReference>
<dbReference type="GO" id="GO:0043565">
    <property type="term" value="F:sequence-specific DNA binding"/>
    <property type="evidence" value="ECO:0007669"/>
    <property type="project" value="InterPro"/>
</dbReference>
<dbReference type="SUPFAM" id="SSF52317">
    <property type="entry name" value="Class I glutamine amidotransferase-like"/>
    <property type="match status" value="1"/>
</dbReference>
<sequence>MVERRQFSGGMKGKNLRYLSDAQGEQPLQTRAGFLLLEHFSLPAFTQVLDTLVTANLLRAELFCTLTFGLEAGEVMSDLGLVIRPDRRLDHESLHNLDLLVVCGGYRTALKADTGLNDLLQAAAEQSVVLAGLWNGAWFLGSAGLLDGHRCALHPEHRPALAEICRDAQVTSEAFVIDRDRLTASSPAGAFHMALEWIGSLHGKALVEGIEDILSFEESRYRRVKASPHSSVSAPLREVIKLMDANLEEPLELEQLAVYAGRSRRQIERLFKEQLGTTPQRYYLELRITEARRLLQHTDMSQVEVLVACGFVSPSHFSKCYSSFFGYRPSREKRLAR</sequence>
<dbReference type="Gene3D" id="1.10.10.60">
    <property type="entry name" value="Homeodomain-like"/>
    <property type="match status" value="1"/>
</dbReference>
<dbReference type="PROSITE" id="PS01124">
    <property type="entry name" value="HTH_ARAC_FAMILY_2"/>
    <property type="match status" value="1"/>
</dbReference>
<dbReference type="Pfam" id="PF12833">
    <property type="entry name" value="HTH_18"/>
    <property type="match status" value="1"/>
</dbReference>
<organism evidence="4 5">
    <name type="scientific">Pseudomonas syringae pv. ribicola</name>
    <dbReference type="NCBI Taxonomy" id="55398"/>
    <lineage>
        <taxon>Bacteria</taxon>
        <taxon>Pseudomonadati</taxon>
        <taxon>Pseudomonadota</taxon>
        <taxon>Gammaproteobacteria</taxon>
        <taxon>Pseudomonadales</taxon>
        <taxon>Pseudomonadaceae</taxon>
        <taxon>Pseudomonas</taxon>
    </lineage>
</organism>
<dbReference type="InterPro" id="IPR052158">
    <property type="entry name" value="INH-QAR"/>
</dbReference>